<reference evidence="3" key="1">
    <citation type="journal article" date="2019" name="Int. J. Syst. Evol. Microbiol.">
        <title>The Global Catalogue of Microorganisms (GCM) 10K type strain sequencing project: providing services to taxonomists for standard genome sequencing and annotation.</title>
        <authorList>
            <consortium name="The Broad Institute Genomics Platform"/>
            <consortium name="The Broad Institute Genome Sequencing Center for Infectious Disease"/>
            <person name="Wu L."/>
            <person name="Ma J."/>
        </authorList>
    </citation>
    <scope>NUCLEOTIDE SEQUENCE [LARGE SCALE GENOMIC DNA]</scope>
    <source>
        <strain evidence="3">IBRC-M 10813</strain>
    </source>
</reference>
<dbReference type="EMBL" id="JBHSAP010000018">
    <property type="protein sequence ID" value="MFC4077818.1"/>
    <property type="molecule type" value="Genomic_DNA"/>
</dbReference>
<keyword evidence="3" id="KW-1185">Reference proteome</keyword>
<feature type="transmembrane region" description="Helical" evidence="1">
    <location>
        <begin position="79"/>
        <end position="105"/>
    </location>
</feature>
<name>A0ABV8JGJ1_9BACL</name>
<keyword evidence="1" id="KW-0472">Membrane</keyword>
<keyword evidence="1" id="KW-0812">Transmembrane</keyword>
<evidence type="ECO:0000313" key="3">
    <source>
        <dbReference type="Proteomes" id="UP001595843"/>
    </source>
</evidence>
<keyword evidence="1" id="KW-1133">Transmembrane helix</keyword>
<protein>
    <submittedName>
        <fullName evidence="2">Uncharacterized protein</fullName>
    </submittedName>
</protein>
<gene>
    <name evidence="2" type="ORF">ACFOUO_13525</name>
</gene>
<proteinExistence type="predicted"/>
<evidence type="ECO:0000313" key="2">
    <source>
        <dbReference type="EMBL" id="MFC4077818.1"/>
    </source>
</evidence>
<sequence length="123" mass="13824">MERKEDRFVETLLGMLGVSLLLIGLAIHGVEALLLVKGWSMWWEGILHLGAFVFTLYAAPHTSPKRIEHRPQTSGKWMLACGLIGLWFSWFTALAGLLLISGGLLCLRKRQDQKKGSTQTYLE</sequence>
<dbReference type="RefSeq" id="WP_380705654.1">
    <property type="nucleotide sequence ID" value="NZ_JBHSAP010000018.1"/>
</dbReference>
<comment type="caution">
    <text evidence="2">The sequence shown here is derived from an EMBL/GenBank/DDBJ whole genome shotgun (WGS) entry which is preliminary data.</text>
</comment>
<accession>A0ABV8JGJ1</accession>
<organism evidence="2 3">
    <name type="scientific">Salinithrix halophila</name>
    <dbReference type="NCBI Taxonomy" id="1485204"/>
    <lineage>
        <taxon>Bacteria</taxon>
        <taxon>Bacillati</taxon>
        <taxon>Bacillota</taxon>
        <taxon>Bacilli</taxon>
        <taxon>Bacillales</taxon>
        <taxon>Thermoactinomycetaceae</taxon>
        <taxon>Salinithrix</taxon>
    </lineage>
</organism>
<feature type="transmembrane region" description="Helical" evidence="1">
    <location>
        <begin position="12"/>
        <end position="35"/>
    </location>
</feature>
<dbReference type="Proteomes" id="UP001595843">
    <property type="component" value="Unassembled WGS sequence"/>
</dbReference>
<evidence type="ECO:0000256" key="1">
    <source>
        <dbReference type="SAM" id="Phobius"/>
    </source>
</evidence>